<protein>
    <recommendedName>
        <fullName evidence="1">DUF559 domain-containing protein</fullName>
    </recommendedName>
</protein>
<organism evidence="2 3">
    <name type="scientific">Gordonia malaquae NBRC 108250</name>
    <dbReference type="NCBI Taxonomy" id="1223542"/>
    <lineage>
        <taxon>Bacteria</taxon>
        <taxon>Bacillati</taxon>
        <taxon>Actinomycetota</taxon>
        <taxon>Actinomycetes</taxon>
        <taxon>Mycobacteriales</taxon>
        <taxon>Gordoniaceae</taxon>
        <taxon>Gordonia</taxon>
    </lineage>
</organism>
<accession>M3VG24</accession>
<reference evidence="2 3" key="1">
    <citation type="submission" date="2013-02" db="EMBL/GenBank/DDBJ databases">
        <title>Whole genome shotgun sequence of Gordonia malaquae NBRC 108250.</title>
        <authorList>
            <person name="Yoshida I."/>
            <person name="Hosoyama A."/>
            <person name="Tsuchikane K."/>
            <person name="Ando Y."/>
            <person name="Baba S."/>
            <person name="Ohji S."/>
            <person name="Hamada M."/>
            <person name="Tamura T."/>
            <person name="Yamazoe A."/>
            <person name="Yamazaki S."/>
            <person name="Fujita N."/>
        </authorList>
    </citation>
    <scope>NUCLEOTIDE SEQUENCE [LARGE SCALE GENOMIC DNA]</scope>
    <source>
        <strain evidence="2 3">NBRC 108250</strain>
    </source>
</reference>
<feature type="domain" description="DUF559" evidence="1">
    <location>
        <begin position="191"/>
        <end position="286"/>
    </location>
</feature>
<name>M3VG24_GORML</name>
<comment type="caution">
    <text evidence="2">The sequence shown here is derived from an EMBL/GenBank/DDBJ whole genome shotgun (WGS) entry which is preliminary data.</text>
</comment>
<evidence type="ECO:0000313" key="3">
    <source>
        <dbReference type="Proteomes" id="UP000035009"/>
    </source>
</evidence>
<dbReference type="Proteomes" id="UP000035009">
    <property type="component" value="Unassembled WGS sequence"/>
</dbReference>
<dbReference type="InterPro" id="IPR011335">
    <property type="entry name" value="Restrct_endonuc-II-like"/>
</dbReference>
<dbReference type="SUPFAM" id="SSF52980">
    <property type="entry name" value="Restriction endonuclease-like"/>
    <property type="match status" value="1"/>
</dbReference>
<dbReference type="Pfam" id="PF04480">
    <property type="entry name" value="DUF559"/>
    <property type="match status" value="1"/>
</dbReference>
<sequence>MRVARHLAEHDGVITTDEALALGMSGDQVHRRVACGLWVPHARSVFLSAEHRMTDAARLRIALAANGGVADRSAAAWLHGLIDDLHDEVTLSVPRSTHGVACRVPTAVRRRTFPAEDLTRVRGLPTTALPLTLLAAASELGVDDGISLMDRALQTRCVTLKELRASLERNSGAYGMRLARRILTAAEDLSESELERKFVRFLRKHGIVGWTQQVWIGGRRMDFVWPAERIVVSLHGWAFHKSHSRWETDQETTSALASQGWVPLIYTWKRLEFRPESILRELSHTLEQRQIAA</sequence>
<dbReference type="InterPro" id="IPR007569">
    <property type="entry name" value="DUF559"/>
</dbReference>
<dbReference type="OrthoDB" id="5243722at2"/>
<dbReference type="eggNOG" id="COG2852">
    <property type="taxonomic scope" value="Bacteria"/>
</dbReference>
<gene>
    <name evidence="2" type="ORF">GM1_019_00260</name>
</gene>
<evidence type="ECO:0000313" key="2">
    <source>
        <dbReference type="EMBL" id="GAC80564.1"/>
    </source>
</evidence>
<proteinExistence type="predicted"/>
<dbReference type="Gene3D" id="3.40.960.10">
    <property type="entry name" value="VSR Endonuclease"/>
    <property type="match status" value="1"/>
</dbReference>
<keyword evidence="3" id="KW-1185">Reference proteome</keyword>
<evidence type="ECO:0000259" key="1">
    <source>
        <dbReference type="Pfam" id="PF04480"/>
    </source>
</evidence>
<dbReference type="STRING" id="410332.SAMN04488550_1315"/>
<dbReference type="AlphaFoldDB" id="M3VG24"/>
<dbReference type="EMBL" id="BAOP01000019">
    <property type="protein sequence ID" value="GAC80564.1"/>
    <property type="molecule type" value="Genomic_DNA"/>
</dbReference>